<keyword evidence="3" id="KW-1185">Reference proteome</keyword>
<dbReference type="Proteomes" id="UP000439591">
    <property type="component" value="Unassembled WGS sequence"/>
</dbReference>
<dbReference type="EMBL" id="CACSIM010000004">
    <property type="protein sequence ID" value="CAA0109724.1"/>
    <property type="molecule type" value="Genomic_DNA"/>
</dbReference>
<name>A0A5S9NQ32_9GAMM</name>
<proteinExistence type="predicted"/>
<evidence type="ECO:0000313" key="2">
    <source>
        <dbReference type="EMBL" id="CAA0109724.1"/>
    </source>
</evidence>
<accession>A0A5S9NQ32</accession>
<evidence type="ECO:0000313" key="3">
    <source>
        <dbReference type="Proteomes" id="UP000435877"/>
    </source>
</evidence>
<gene>
    <name evidence="1" type="ORF">IHBHHGIJ_02298</name>
    <name evidence="2" type="ORF">KFEGEMFD_02485</name>
</gene>
<protein>
    <submittedName>
        <fullName evidence="1">Uncharacterized protein</fullName>
    </submittedName>
</protein>
<evidence type="ECO:0000313" key="4">
    <source>
        <dbReference type="Proteomes" id="UP000439591"/>
    </source>
</evidence>
<sequence length="38" mass="4281">MFTYTIATAHYSISTLATFYELGRLLTLKVKLTVIVNS</sequence>
<dbReference type="Proteomes" id="UP000435877">
    <property type="component" value="Unassembled WGS sequence"/>
</dbReference>
<organism evidence="1 3">
    <name type="scientific">Zhongshania aliphaticivorans</name>
    <dbReference type="NCBI Taxonomy" id="1470434"/>
    <lineage>
        <taxon>Bacteria</taxon>
        <taxon>Pseudomonadati</taxon>
        <taxon>Pseudomonadota</taxon>
        <taxon>Gammaproteobacteria</taxon>
        <taxon>Cellvibrionales</taxon>
        <taxon>Spongiibacteraceae</taxon>
        <taxon>Zhongshania</taxon>
    </lineage>
</organism>
<evidence type="ECO:0000313" key="1">
    <source>
        <dbReference type="EMBL" id="CAA0092439.1"/>
    </source>
</evidence>
<reference evidence="3 4" key="1">
    <citation type="submission" date="2019-11" db="EMBL/GenBank/DDBJ databases">
        <authorList>
            <person name="Holert J."/>
        </authorList>
    </citation>
    <scope>NUCLEOTIDE SEQUENCE [LARGE SCALE GENOMIC DNA]</scope>
    <source>
        <strain evidence="2">BC3_2A</strain>
        <strain evidence="1">SB11_1A</strain>
    </source>
</reference>
<dbReference type="AlphaFoldDB" id="A0A5S9NQ32"/>
<dbReference type="EMBL" id="CACSIK010000001">
    <property type="protein sequence ID" value="CAA0092439.1"/>
    <property type="molecule type" value="Genomic_DNA"/>
</dbReference>